<name>A0A7G9YHV7_9EURY</name>
<dbReference type="NCBIfam" id="TIGR03990">
    <property type="entry name" value="Arch_GlmM"/>
    <property type="match status" value="1"/>
</dbReference>
<comment type="similarity">
    <text evidence="2 7">Belongs to the phosphohexose mutase family.</text>
</comment>
<protein>
    <submittedName>
        <fullName evidence="12">Phosphoglucosamine mutase</fullName>
        <ecNumber evidence="12">5.4.2.10</ecNumber>
    </submittedName>
</protein>
<dbReference type="InterPro" id="IPR016066">
    <property type="entry name" value="A-D-PHexomutase_CS"/>
</dbReference>
<evidence type="ECO:0000256" key="2">
    <source>
        <dbReference type="ARBA" id="ARBA00010231"/>
    </source>
</evidence>
<dbReference type="Gene3D" id="3.30.310.50">
    <property type="entry name" value="Alpha-D-phosphohexomutase, C-terminal domain"/>
    <property type="match status" value="1"/>
</dbReference>
<dbReference type="InterPro" id="IPR005845">
    <property type="entry name" value="A-D-PHexomutase_a/b/a-II"/>
</dbReference>
<dbReference type="Pfam" id="PF02878">
    <property type="entry name" value="PGM_PMM_I"/>
    <property type="match status" value="1"/>
</dbReference>
<dbReference type="InterPro" id="IPR024086">
    <property type="entry name" value="GlmM_arc-type"/>
</dbReference>
<feature type="domain" description="Alpha-D-phosphohexomutase C-terminal" evidence="8">
    <location>
        <begin position="386"/>
        <end position="424"/>
    </location>
</feature>
<dbReference type="Pfam" id="PF00408">
    <property type="entry name" value="PGM_PMM_IV"/>
    <property type="match status" value="1"/>
</dbReference>
<dbReference type="Pfam" id="PF02879">
    <property type="entry name" value="PGM_PMM_II"/>
    <property type="match status" value="1"/>
</dbReference>
<proteinExistence type="inferred from homology"/>
<evidence type="ECO:0000256" key="1">
    <source>
        <dbReference type="ARBA" id="ARBA00001946"/>
    </source>
</evidence>
<dbReference type="InterPro" id="IPR036900">
    <property type="entry name" value="A-D-PHexomutase_C_sf"/>
</dbReference>
<comment type="cofactor">
    <cofactor evidence="1">
        <name>Mg(2+)</name>
        <dbReference type="ChEBI" id="CHEBI:18420"/>
    </cofactor>
</comment>
<dbReference type="InterPro" id="IPR005844">
    <property type="entry name" value="A-D-PHexomutase_a/b/a-I"/>
</dbReference>
<evidence type="ECO:0000259" key="11">
    <source>
        <dbReference type="Pfam" id="PF02880"/>
    </source>
</evidence>
<feature type="domain" description="Alpha-D-phosphohexomutase alpha/beta/alpha" evidence="9">
    <location>
        <begin position="2"/>
        <end position="123"/>
    </location>
</feature>
<dbReference type="Gene3D" id="3.40.120.10">
    <property type="entry name" value="Alpha-D-Glucose-1,6-Bisphosphate, subunit A, domain 3"/>
    <property type="match status" value="3"/>
</dbReference>
<keyword evidence="6 12" id="KW-0413">Isomerase</keyword>
<dbReference type="GO" id="GO:0000287">
    <property type="term" value="F:magnesium ion binding"/>
    <property type="evidence" value="ECO:0007669"/>
    <property type="project" value="InterPro"/>
</dbReference>
<dbReference type="AlphaFoldDB" id="A0A7G9YHV7"/>
<evidence type="ECO:0000259" key="9">
    <source>
        <dbReference type="Pfam" id="PF02878"/>
    </source>
</evidence>
<dbReference type="PANTHER" id="PTHR43771:SF2">
    <property type="entry name" value="PHOSPHOMANNOMUTASE_PHOSPHOGLUCOMUTASE"/>
    <property type="match status" value="1"/>
</dbReference>
<dbReference type="GO" id="GO:0008966">
    <property type="term" value="F:phosphoglucosamine mutase activity"/>
    <property type="evidence" value="ECO:0007669"/>
    <property type="project" value="UniProtKB-EC"/>
</dbReference>
<accession>A0A7G9YHV7</accession>
<dbReference type="InterPro" id="IPR005843">
    <property type="entry name" value="A-D-PHexomutase_C"/>
</dbReference>
<gene>
    <name evidence="12" type="primary">glmM</name>
    <name evidence="12" type="ORF">HEDHIHPB_00020</name>
</gene>
<dbReference type="CDD" id="cd03087">
    <property type="entry name" value="PGM_like1"/>
    <property type="match status" value="1"/>
</dbReference>
<dbReference type="SUPFAM" id="SSF53738">
    <property type="entry name" value="Phosphoglucomutase, first 3 domains"/>
    <property type="match status" value="3"/>
</dbReference>
<dbReference type="PROSITE" id="PS00710">
    <property type="entry name" value="PGM_PMM"/>
    <property type="match status" value="1"/>
</dbReference>
<evidence type="ECO:0000259" key="10">
    <source>
        <dbReference type="Pfam" id="PF02879"/>
    </source>
</evidence>
<evidence type="ECO:0000256" key="7">
    <source>
        <dbReference type="RuleBase" id="RU004326"/>
    </source>
</evidence>
<evidence type="ECO:0000259" key="8">
    <source>
        <dbReference type="Pfam" id="PF00408"/>
    </source>
</evidence>
<keyword evidence="3" id="KW-0597">Phosphoprotein</keyword>
<dbReference type="FunFam" id="3.40.120.10:FF:000003">
    <property type="entry name" value="Phosphoglucosamine mutase"/>
    <property type="match status" value="1"/>
</dbReference>
<feature type="domain" description="Alpha-D-phosphohexomutase alpha/beta/alpha" evidence="10">
    <location>
        <begin position="149"/>
        <end position="244"/>
    </location>
</feature>
<dbReference type="SUPFAM" id="SSF55957">
    <property type="entry name" value="Phosphoglucomutase, C-terminal domain"/>
    <property type="match status" value="1"/>
</dbReference>
<dbReference type="InterPro" id="IPR005841">
    <property type="entry name" value="Alpha-D-phosphohexomutase_SF"/>
</dbReference>
<keyword evidence="4 7" id="KW-0479">Metal-binding</keyword>
<dbReference type="FunFam" id="3.40.120.10:FF:000001">
    <property type="entry name" value="Phosphoglucosamine mutase"/>
    <property type="match status" value="1"/>
</dbReference>
<dbReference type="GO" id="GO:0005975">
    <property type="term" value="P:carbohydrate metabolic process"/>
    <property type="evidence" value="ECO:0007669"/>
    <property type="project" value="InterPro"/>
</dbReference>
<evidence type="ECO:0000256" key="5">
    <source>
        <dbReference type="ARBA" id="ARBA00022842"/>
    </source>
</evidence>
<dbReference type="InterPro" id="IPR005846">
    <property type="entry name" value="A-D-PHexomutase_a/b/a-III"/>
</dbReference>
<dbReference type="InterPro" id="IPR016055">
    <property type="entry name" value="A-D-PHexomutase_a/b/a-I/II/III"/>
</dbReference>
<evidence type="ECO:0000256" key="6">
    <source>
        <dbReference type="ARBA" id="ARBA00023235"/>
    </source>
</evidence>
<reference evidence="12" key="1">
    <citation type="submission" date="2020-06" db="EMBL/GenBank/DDBJ databases">
        <title>Unique genomic features of the anaerobic methanotrophic archaea.</title>
        <authorList>
            <person name="Chadwick G.L."/>
            <person name="Skennerton C.T."/>
            <person name="Laso-Perez R."/>
            <person name="Leu A.O."/>
            <person name="Speth D.R."/>
            <person name="Yu H."/>
            <person name="Morgan-Lang C."/>
            <person name="Hatzenpichler R."/>
            <person name="Goudeau D."/>
            <person name="Malmstrom R."/>
            <person name="Brazelton W.J."/>
            <person name="Woyke T."/>
            <person name="Hallam S.J."/>
            <person name="Tyson G.W."/>
            <person name="Wegener G."/>
            <person name="Boetius A."/>
            <person name="Orphan V."/>
        </authorList>
    </citation>
    <scope>NUCLEOTIDE SEQUENCE</scope>
</reference>
<evidence type="ECO:0000256" key="3">
    <source>
        <dbReference type="ARBA" id="ARBA00022553"/>
    </source>
</evidence>
<dbReference type="PRINTS" id="PR00509">
    <property type="entry name" value="PGMPMM"/>
</dbReference>
<dbReference type="PANTHER" id="PTHR43771">
    <property type="entry name" value="PHOSPHOMANNOMUTASE"/>
    <property type="match status" value="1"/>
</dbReference>
<feature type="domain" description="Alpha-D-phosphohexomutase alpha/beta/alpha" evidence="11">
    <location>
        <begin position="250"/>
        <end position="339"/>
    </location>
</feature>
<evidence type="ECO:0000256" key="4">
    <source>
        <dbReference type="ARBA" id="ARBA00022723"/>
    </source>
</evidence>
<dbReference type="EMBL" id="MT631266">
    <property type="protein sequence ID" value="QNO47591.1"/>
    <property type="molecule type" value="Genomic_DNA"/>
</dbReference>
<sequence>MKFGSSGIRGIANKQITSESAMKIGRAVGAMYNNVVVGHDTRITAEMIEYSAISGMLSMGCHVTRVGMLATPTLAHATRDYDCGIMVTASHNPPEYIGVKLFNPDGMAFDSEQQARIEHFIGEGASELSLSPWNKIHPVRTDENAVAEHISTILSNVEIERRITVVVDCGCGAASLTTPYLLREMGCNVVTLNCQPDGFFPGRSSEPKKESLIALMSVVLSENADLGIAHDGDADRMVAVDDCGRFVANDKLLAFFGRYEAERSIVVPVDTSMLIDAVLPDIKITRTRVGDVFVSEEIKRTGADFGGEASGTWVFPKISYCPEGIYAAARLVEILSRGGGGKGERFSDQISSMPEYAIKRGSIAYRGGMDAIEGELRSLEFSEISTIDGVRLTFDDSWALVRASGTEPLIRITVEGETADVVERSYRRIHEIIESSIC</sequence>
<organism evidence="12">
    <name type="scientific">Candidatus Methanogaster sp. ANME-2c ERB4</name>
    <dbReference type="NCBI Taxonomy" id="2759911"/>
    <lineage>
        <taxon>Archaea</taxon>
        <taxon>Methanobacteriati</taxon>
        <taxon>Methanobacteriota</taxon>
        <taxon>Stenosarchaea group</taxon>
        <taxon>Methanomicrobia</taxon>
        <taxon>Methanosarcinales</taxon>
        <taxon>ANME-2 cluster</taxon>
        <taxon>Candidatus Methanogasteraceae</taxon>
        <taxon>Candidatus Methanogaster</taxon>
    </lineage>
</organism>
<evidence type="ECO:0000313" key="12">
    <source>
        <dbReference type="EMBL" id="QNO47591.1"/>
    </source>
</evidence>
<dbReference type="Pfam" id="PF02880">
    <property type="entry name" value="PGM_PMM_III"/>
    <property type="match status" value="1"/>
</dbReference>
<keyword evidence="5 7" id="KW-0460">Magnesium</keyword>
<dbReference type="EC" id="5.4.2.10" evidence="12"/>